<evidence type="ECO:0000256" key="8">
    <source>
        <dbReference type="ARBA" id="ARBA00022779"/>
    </source>
</evidence>
<evidence type="ECO:0000256" key="3">
    <source>
        <dbReference type="ARBA" id="ARBA00022448"/>
    </source>
</evidence>
<keyword evidence="11" id="KW-0406">Ion transport</keyword>
<evidence type="ECO:0000259" key="16">
    <source>
        <dbReference type="Pfam" id="PF20560"/>
    </source>
</evidence>
<evidence type="ECO:0000256" key="12">
    <source>
        <dbReference type="ARBA" id="ARBA00023136"/>
    </source>
</evidence>
<dbReference type="Pfam" id="PF20560">
    <property type="entry name" value="MotA_N"/>
    <property type="match status" value="1"/>
</dbReference>
<keyword evidence="7 13" id="KW-0812">Transmembrane</keyword>
<evidence type="ECO:0000256" key="10">
    <source>
        <dbReference type="ARBA" id="ARBA00022989"/>
    </source>
</evidence>
<dbReference type="Proteomes" id="UP000194639">
    <property type="component" value="Unassembled WGS sequence"/>
</dbReference>
<dbReference type="InterPro" id="IPR000540">
    <property type="entry name" value="Flag_MotA_CS"/>
</dbReference>
<keyword evidence="10 13" id="KW-1133">Transmembrane helix</keyword>
<dbReference type="GO" id="GO:0071978">
    <property type="term" value="P:bacterial-type flagellum-dependent swarming motility"/>
    <property type="evidence" value="ECO:0007669"/>
    <property type="project" value="InterPro"/>
</dbReference>
<feature type="domain" description="Motility protein A N-terminal" evidence="16">
    <location>
        <begin position="6"/>
        <end position="95"/>
    </location>
</feature>
<dbReference type="GO" id="GO:1902600">
    <property type="term" value="P:proton transmembrane transport"/>
    <property type="evidence" value="ECO:0007669"/>
    <property type="project" value="UniProtKB-KW"/>
</dbReference>
<evidence type="ECO:0000313" key="19">
    <source>
        <dbReference type="EMBL" id="OUI85264.1"/>
    </source>
</evidence>
<dbReference type="EMBL" id="AP018515">
    <property type="protein sequence ID" value="BBC78917.1"/>
    <property type="molecule type" value="Genomic_DNA"/>
</dbReference>
<proteinExistence type="inferred from homology"/>
<keyword evidence="4" id="KW-1003">Cell membrane</keyword>
<keyword evidence="3" id="KW-0813">Transport</keyword>
<reference evidence="22 23" key="2">
    <citation type="submission" date="2014-06" db="EMBL/GenBank/DDBJ databases">
        <authorList>
            <person name="Ju J."/>
            <person name="Zhang J."/>
        </authorList>
    </citation>
    <scope>NUCLEOTIDE SEQUENCE [LARGE SCALE GENOMIC DNA]</scope>
    <source>
        <strain evidence="19">DmW_045</strain>
        <strain evidence="20">DmW_048</strain>
    </source>
</reference>
<feature type="domain" description="MotA/TolQ/ExbB proton channel" evidence="15">
    <location>
        <begin position="137"/>
        <end position="231"/>
    </location>
</feature>
<evidence type="ECO:0000313" key="21">
    <source>
        <dbReference type="Proteomes" id="UP000032670"/>
    </source>
</evidence>
<dbReference type="PROSITE" id="PS01307">
    <property type="entry name" value="MOTA"/>
    <property type="match status" value="1"/>
</dbReference>
<keyword evidence="6" id="KW-0997">Cell inner membrane</keyword>
<keyword evidence="8" id="KW-0283">Flagellar rotation</keyword>
<evidence type="ECO:0000313" key="23">
    <source>
        <dbReference type="Proteomes" id="UP000194999"/>
    </source>
</evidence>
<dbReference type="GO" id="GO:0005886">
    <property type="term" value="C:plasma membrane"/>
    <property type="evidence" value="ECO:0007669"/>
    <property type="project" value="UniProtKB-SubCell"/>
</dbReference>
<keyword evidence="18" id="KW-0966">Cell projection</keyword>
<sequence>MLFLGGLVFSLLCVFGAFAASGGALAPLIASMPFELVTILGAAIGIFVMSHSKDDLKHFVGYLMRALKGPRYNKAAYLELLLTLFRFLRLAHAKGNMALEEHIENPQDSSIFAQAPIVKDDLVTRNMICDYLRLVSLNMDDAYQLDDVMSRELKKNLTEELHISEGLQTTADALPALGIVAAVLGVIKTMASISKPPVILGEMIAGALVGTFLGVLLSYGVVAPLAAKMRDVVMQDARYQDIIRIVLVAHLQGNAPQVCAEIGRKDIPLPFMPSFAELDTALSDVSVPTA</sequence>
<comment type="similarity">
    <text evidence="2">Belongs to the MotA family.</text>
</comment>
<dbReference type="InterPro" id="IPR046786">
    <property type="entry name" value="MotA_N"/>
</dbReference>
<feature type="transmembrane region" description="Helical" evidence="13">
    <location>
        <begin position="203"/>
        <end position="227"/>
    </location>
</feature>
<dbReference type="InterPro" id="IPR022522">
    <property type="entry name" value="Flagellar_motor_stator_MotA"/>
</dbReference>
<evidence type="ECO:0000313" key="24">
    <source>
        <dbReference type="Proteomes" id="UP000270034"/>
    </source>
</evidence>
<evidence type="ECO:0000256" key="14">
    <source>
        <dbReference type="SAM" id="SignalP"/>
    </source>
</evidence>
<feature type="transmembrane region" description="Helical" evidence="13">
    <location>
        <begin position="29"/>
        <end position="49"/>
    </location>
</feature>
<dbReference type="NCBIfam" id="TIGR03818">
    <property type="entry name" value="MotA1"/>
    <property type="match status" value="1"/>
</dbReference>
<dbReference type="EMBL" id="JOMO01000003">
    <property type="protein sequence ID" value="OUI85264.1"/>
    <property type="molecule type" value="Genomic_DNA"/>
</dbReference>
<dbReference type="RefSeq" id="WP_048841242.1">
    <property type="nucleotide sequence ID" value="NZ_BAMX01000017.1"/>
</dbReference>
<evidence type="ECO:0000313" key="22">
    <source>
        <dbReference type="Proteomes" id="UP000194639"/>
    </source>
</evidence>
<dbReference type="Proteomes" id="UP000194999">
    <property type="component" value="Unassembled WGS sequence"/>
</dbReference>
<evidence type="ECO:0000256" key="9">
    <source>
        <dbReference type="ARBA" id="ARBA00022781"/>
    </source>
</evidence>
<keyword evidence="18" id="KW-0282">Flagellum</keyword>
<dbReference type="EMBL" id="JOOY01000040">
    <property type="protein sequence ID" value="OUJ01703.1"/>
    <property type="molecule type" value="Genomic_DNA"/>
</dbReference>
<evidence type="ECO:0000256" key="5">
    <source>
        <dbReference type="ARBA" id="ARBA00022500"/>
    </source>
</evidence>
<keyword evidence="9" id="KW-0375">Hydrogen ion transport</keyword>
<evidence type="ECO:0000256" key="13">
    <source>
        <dbReference type="SAM" id="Phobius"/>
    </source>
</evidence>
<evidence type="ECO:0000256" key="7">
    <source>
        <dbReference type="ARBA" id="ARBA00022692"/>
    </source>
</evidence>
<dbReference type="Proteomes" id="UP000270034">
    <property type="component" value="Chromosome"/>
</dbReference>
<evidence type="ECO:0000259" key="15">
    <source>
        <dbReference type="Pfam" id="PF01618"/>
    </source>
</evidence>
<keyword evidence="18" id="KW-0969">Cilium</keyword>
<keyword evidence="5" id="KW-0145">Chemotaxis</keyword>
<dbReference type="GO" id="GO:0006935">
    <property type="term" value="P:chemotaxis"/>
    <property type="evidence" value="ECO:0007669"/>
    <property type="project" value="UniProtKB-KW"/>
</dbReference>
<gene>
    <name evidence="18" type="ORF">Abor_017_060</name>
    <name evidence="17" type="ORF">AcetOrient_orf00820</name>
    <name evidence="19" type="ORF">HK12_06195</name>
    <name evidence="20" type="ORF">HK15_07530</name>
</gene>
<reference evidence="18 21" key="1">
    <citation type="submission" date="2012-11" db="EMBL/GenBank/DDBJ databases">
        <title>Whole genome sequence of Acetobacter orientalis 21F-2.</title>
        <authorList>
            <person name="Azuma Y."/>
            <person name="Higashiura N."/>
            <person name="Hirakawa H."/>
            <person name="Matsushita K."/>
        </authorList>
    </citation>
    <scope>NUCLEOTIDE SEQUENCE [LARGE SCALE GENOMIC DNA]</scope>
    <source>
        <strain evidence="18 21">21F-2</strain>
    </source>
</reference>
<dbReference type="AlphaFoldDB" id="A0A252C5Y9"/>
<dbReference type="KEGG" id="aot:AcetOri_orf00820"/>
<feature type="chain" id="PRO_5015076002" evidence="14">
    <location>
        <begin position="20"/>
        <end position="290"/>
    </location>
</feature>
<dbReference type="InterPro" id="IPR047055">
    <property type="entry name" value="MotA-like"/>
</dbReference>
<reference evidence="17 24" key="3">
    <citation type="submission" date="2018-02" db="EMBL/GenBank/DDBJ databases">
        <title>Acetobacter orientalis genome.</title>
        <authorList>
            <person name="Nakashima N."/>
            <person name="Tamura T."/>
        </authorList>
    </citation>
    <scope>NUCLEOTIDE SEQUENCE [LARGE SCALE GENOMIC DNA]</scope>
    <source>
        <strain evidence="17 24">FAN1</strain>
    </source>
</reference>
<evidence type="ECO:0000256" key="11">
    <source>
        <dbReference type="ARBA" id="ARBA00023065"/>
    </source>
</evidence>
<comment type="subcellular location">
    <subcellularLocation>
        <location evidence="1">Cell inner membrane</location>
        <topology evidence="1">Multi-pass membrane protein</topology>
    </subcellularLocation>
</comment>
<evidence type="ECO:0000256" key="1">
    <source>
        <dbReference type="ARBA" id="ARBA00004429"/>
    </source>
</evidence>
<evidence type="ECO:0000256" key="4">
    <source>
        <dbReference type="ARBA" id="ARBA00022475"/>
    </source>
</evidence>
<name>A0A252C5Y9_9PROT</name>
<feature type="signal peptide" evidence="14">
    <location>
        <begin position="1"/>
        <end position="19"/>
    </location>
</feature>
<protein>
    <submittedName>
        <fullName evidence="18">Flagellar motor chemotaxis protein MotA</fullName>
    </submittedName>
    <submittedName>
        <fullName evidence="17">Flagellar motor protein MotA</fullName>
    </submittedName>
</protein>
<accession>A0A252C5Y9</accession>
<accession>A0A0D6NJG6</accession>
<dbReference type="STRING" id="1231341.Abor_017_060"/>
<evidence type="ECO:0000256" key="2">
    <source>
        <dbReference type="ARBA" id="ARBA00008038"/>
    </source>
</evidence>
<dbReference type="InterPro" id="IPR002898">
    <property type="entry name" value="MotA_ExbB_proton_chnl"/>
</dbReference>
<evidence type="ECO:0000313" key="17">
    <source>
        <dbReference type="EMBL" id="BBC78917.1"/>
    </source>
</evidence>
<dbReference type="PANTHER" id="PTHR30433">
    <property type="entry name" value="CHEMOTAXIS PROTEIN MOTA"/>
    <property type="match status" value="1"/>
</dbReference>
<dbReference type="Proteomes" id="UP000032670">
    <property type="component" value="Unassembled WGS sequence"/>
</dbReference>
<dbReference type="EMBL" id="BAMX01000017">
    <property type="protein sequence ID" value="GAN66204.1"/>
    <property type="molecule type" value="Genomic_DNA"/>
</dbReference>
<evidence type="ECO:0000313" key="20">
    <source>
        <dbReference type="EMBL" id="OUJ01703.1"/>
    </source>
</evidence>
<evidence type="ECO:0000256" key="6">
    <source>
        <dbReference type="ARBA" id="ARBA00022519"/>
    </source>
</evidence>
<evidence type="ECO:0000313" key="18">
    <source>
        <dbReference type="EMBL" id="GAN66204.1"/>
    </source>
</evidence>
<organism evidence="18 21">
    <name type="scientific">Acetobacter orientalis</name>
    <dbReference type="NCBI Taxonomy" id="146474"/>
    <lineage>
        <taxon>Bacteria</taxon>
        <taxon>Pseudomonadati</taxon>
        <taxon>Pseudomonadota</taxon>
        <taxon>Alphaproteobacteria</taxon>
        <taxon>Acetobacterales</taxon>
        <taxon>Acetobacteraceae</taxon>
        <taxon>Acetobacter</taxon>
    </lineage>
</organism>
<keyword evidence="21" id="KW-1185">Reference proteome</keyword>
<feature type="transmembrane region" description="Helical" evidence="13">
    <location>
        <begin position="173"/>
        <end position="191"/>
    </location>
</feature>
<keyword evidence="12 13" id="KW-0472">Membrane</keyword>
<keyword evidence="14" id="KW-0732">Signal</keyword>
<dbReference type="GeneID" id="76204351"/>
<dbReference type="PANTHER" id="PTHR30433:SF4">
    <property type="entry name" value="MOTILITY PROTEIN A"/>
    <property type="match status" value="1"/>
</dbReference>
<dbReference type="Pfam" id="PF01618">
    <property type="entry name" value="MotA_ExbB"/>
    <property type="match status" value="1"/>
</dbReference>